<feature type="transmembrane region" description="Helical" evidence="6">
    <location>
        <begin position="264"/>
        <end position="284"/>
    </location>
</feature>
<feature type="transmembrane region" description="Helical" evidence="6">
    <location>
        <begin position="109"/>
        <end position="131"/>
    </location>
</feature>
<feature type="transmembrane region" description="Helical" evidence="6">
    <location>
        <begin position="353"/>
        <end position="381"/>
    </location>
</feature>
<evidence type="ECO:0000259" key="7">
    <source>
        <dbReference type="PROSITE" id="PS50850"/>
    </source>
</evidence>
<feature type="transmembrane region" description="Helical" evidence="6">
    <location>
        <begin position="329"/>
        <end position="347"/>
    </location>
</feature>
<dbReference type="EMBL" id="CACRUX010000097">
    <property type="protein sequence ID" value="VYU47619.1"/>
    <property type="molecule type" value="Genomic_DNA"/>
</dbReference>
<dbReference type="PANTHER" id="PTHR42718:SF9">
    <property type="entry name" value="MAJOR FACILITATOR SUPERFAMILY MULTIDRUG TRANSPORTER MFSC"/>
    <property type="match status" value="1"/>
</dbReference>
<dbReference type="SUPFAM" id="SSF103473">
    <property type="entry name" value="MFS general substrate transporter"/>
    <property type="match status" value="1"/>
</dbReference>
<feature type="transmembrane region" description="Helical" evidence="6">
    <location>
        <begin position="204"/>
        <end position="221"/>
    </location>
</feature>
<feature type="transmembrane region" description="Helical" evidence="6">
    <location>
        <begin position="174"/>
        <end position="192"/>
    </location>
</feature>
<organism evidence="8">
    <name type="scientific">Veillonella ratti</name>
    <dbReference type="NCBI Taxonomy" id="103892"/>
    <lineage>
        <taxon>Bacteria</taxon>
        <taxon>Bacillati</taxon>
        <taxon>Bacillota</taxon>
        <taxon>Negativicutes</taxon>
        <taxon>Veillonellales</taxon>
        <taxon>Veillonellaceae</taxon>
        <taxon>Veillonella</taxon>
    </lineage>
</organism>
<dbReference type="InterPro" id="IPR020846">
    <property type="entry name" value="MFS_dom"/>
</dbReference>
<accession>A0A6N3F6M9</accession>
<evidence type="ECO:0000256" key="1">
    <source>
        <dbReference type="ARBA" id="ARBA00004651"/>
    </source>
</evidence>
<feature type="transmembrane region" description="Helical" evidence="6">
    <location>
        <begin position="53"/>
        <end position="72"/>
    </location>
</feature>
<dbReference type="PROSITE" id="PS00216">
    <property type="entry name" value="SUGAR_TRANSPORT_1"/>
    <property type="match status" value="1"/>
</dbReference>
<feature type="transmembrane region" description="Helical" evidence="6">
    <location>
        <begin position="84"/>
        <end position="103"/>
    </location>
</feature>
<dbReference type="Gene3D" id="1.20.1250.20">
    <property type="entry name" value="MFS general substrate transporter like domains"/>
    <property type="match status" value="1"/>
</dbReference>
<feature type="domain" description="Major facilitator superfamily (MFS) profile" evidence="7">
    <location>
        <begin position="18"/>
        <end position="443"/>
    </location>
</feature>
<reference evidence="8" key="1">
    <citation type="submission" date="2019-11" db="EMBL/GenBank/DDBJ databases">
        <authorList>
            <person name="Feng L."/>
        </authorList>
    </citation>
    <scope>NUCLEOTIDE SEQUENCE</scope>
    <source>
        <strain evidence="8">VrattiLFYP33</strain>
    </source>
</reference>
<name>A0A6N3F6M9_9FIRM</name>
<gene>
    <name evidence="8" type="primary">qacA_2</name>
    <name evidence="8" type="ORF">VRLFYP33_02183</name>
</gene>
<evidence type="ECO:0000256" key="3">
    <source>
        <dbReference type="ARBA" id="ARBA00022692"/>
    </source>
</evidence>
<dbReference type="InterPro" id="IPR036259">
    <property type="entry name" value="MFS_trans_sf"/>
</dbReference>
<keyword evidence="4 6" id="KW-1133">Transmembrane helix</keyword>
<feature type="transmembrane region" description="Helical" evidence="6">
    <location>
        <begin position="393"/>
        <end position="415"/>
    </location>
</feature>
<dbReference type="Gene3D" id="1.20.1720.10">
    <property type="entry name" value="Multidrug resistance protein D"/>
    <property type="match status" value="1"/>
</dbReference>
<dbReference type="InterPro" id="IPR005829">
    <property type="entry name" value="Sugar_transporter_CS"/>
</dbReference>
<evidence type="ECO:0000256" key="4">
    <source>
        <dbReference type="ARBA" id="ARBA00022989"/>
    </source>
</evidence>
<proteinExistence type="predicted"/>
<dbReference type="PANTHER" id="PTHR42718">
    <property type="entry name" value="MAJOR FACILITATOR SUPERFAMILY MULTIDRUG TRANSPORTER MFSC"/>
    <property type="match status" value="1"/>
</dbReference>
<dbReference type="CDD" id="cd17321">
    <property type="entry name" value="MFS_MMR_MDR_like"/>
    <property type="match status" value="1"/>
</dbReference>
<protein>
    <submittedName>
        <fullName evidence="8">Antiseptic resistance protein</fullName>
    </submittedName>
</protein>
<dbReference type="PROSITE" id="PS50850">
    <property type="entry name" value="MFS"/>
    <property type="match status" value="1"/>
</dbReference>
<dbReference type="GO" id="GO:0022857">
    <property type="term" value="F:transmembrane transporter activity"/>
    <property type="evidence" value="ECO:0007669"/>
    <property type="project" value="InterPro"/>
</dbReference>
<dbReference type="GO" id="GO:0005886">
    <property type="term" value="C:plasma membrane"/>
    <property type="evidence" value="ECO:0007669"/>
    <property type="project" value="UniProtKB-SubCell"/>
</dbReference>
<feature type="transmembrane region" description="Helical" evidence="6">
    <location>
        <begin position="20"/>
        <end position="41"/>
    </location>
</feature>
<feature type="transmembrane region" description="Helical" evidence="6">
    <location>
        <begin position="421"/>
        <end position="439"/>
    </location>
</feature>
<sequence>MKANNSVEATENTKFGMTLVITLLSYFVILMDNSIVFTSSLQIGESLQLDSTHLAWVSNAYTITFGGFLLLAGRLSDLLGRKHIFQLGLVIFALSSLAIGYAQSAAMLIGARAVQGIGSAIIAPTSLALIMDAYIGEMRSKAIAYYGTTAGLGSSIGLLIGGALTSLFSWRVGFLINVPIALLLVVLTWRYIKDSETVNSKIDYLGSILSVIGLSSLIYSLTADNNGFWFAIIGIVFLALFYWREKSITFPIMPLSLYTHKVRFGAYITRLLFMMSVLPYWFLIPQMLQRAYELTPFGAGLAFLPMTIPQFMTALQVPRLSQYWKQSTIMMVGSALILLGLVATALIDIEQGYVLAVALPMIPLGMGQAMVVTTVTSAGIFDTPKELAGAASGITNTMHQIGGPIGLSIIVGLNASYSEGLLIMASYTAISMIIIKAFIMGRD</sequence>
<evidence type="ECO:0000313" key="8">
    <source>
        <dbReference type="EMBL" id="VYU47619.1"/>
    </source>
</evidence>
<dbReference type="Pfam" id="PF07690">
    <property type="entry name" value="MFS_1"/>
    <property type="match status" value="1"/>
</dbReference>
<feature type="transmembrane region" description="Helical" evidence="6">
    <location>
        <begin position="296"/>
        <end position="317"/>
    </location>
</feature>
<evidence type="ECO:0000256" key="5">
    <source>
        <dbReference type="ARBA" id="ARBA00023136"/>
    </source>
</evidence>
<dbReference type="InterPro" id="IPR011701">
    <property type="entry name" value="MFS"/>
</dbReference>
<comment type="subcellular location">
    <subcellularLocation>
        <location evidence="1">Cell membrane</location>
        <topology evidence="1">Multi-pass membrane protein</topology>
    </subcellularLocation>
</comment>
<feature type="transmembrane region" description="Helical" evidence="6">
    <location>
        <begin position="143"/>
        <end position="168"/>
    </location>
</feature>
<keyword evidence="2" id="KW-0813">Transport</keyword>
<evidence type="ECO:0000256" key="2">
    <source>
        <dbReference type="ARBA" id="ARBA00022448"/>
    </source>
</evidence>
<keyword evidence="5 6" id="KW-0472">Membrane</keyword>
<feature type="transmembrane region" description="Helical" evidence="6">
    <location>
        <begin position="227"/>
        <end position="243"/>
    </location>
</feature>
<dbReference type="AlphaFoldDB" id="A0A6N3F6M9"/>
<evidence type="ECO:0000256" key="6">
    <source>
        <dbReference type="SAM" id="Phobius"/>
    </source>
</evidence>
<keyword evidence="3 6" id="KW-0812">Transmembrane</keyword>